<dbReference type="STRING" id="28094.SAMN06295900_10219"/>
<evidence type="ECO:0000313" key="3">
    <source>
        <dbReference type="EMBL" id="SMF03315.1"/>
    </source>
</evidence>
<dbReference type="AlphaFoldDB" id="A0A1X7CUI6"/>
<dbReference type="PANTHER" id="PTHR43329">
    <property type="entry name" value="EPOXIDE HYDROLASE"/>
    <property type="match status" value="1"/>
</dbReference>
<dbReference type="Proteomes" id="UP000192911">
    <property type="component" value="Unassembled WGS sequence"/>
</dbReference>
<evidence type="ECO:0000313" key="4">
    <source>
        <dbReference type="Proteomes" id="UP000192911"/>
    </source>
</evidence>
<feature type="region of interest" description="Disordered" evidence="1">
    <location>
        <begin position="294"/>
        <end position="318"/>
    </location>
</feature>
<dbReference type="RefSeq" id="WP_085224552.1">
    <property type="nucleotide sequence ID" value="NZ_BSQD01000002.1"/>
</dbReference>
<dbReference type="SUPFAM" id="SSF53474">
    <property type="entry name" value="alpha/beta-Hydrolases"/>
    <property type="match status" value="1"/>
</dbReference>
<feature type="domain" description="AB hydrolase-1" evidence="2">
    <location>
        <begin position="28"/>
        <end position="274"/>
    </location>
</feature>
<organism evidence="3 4">
    <name type="scientific">Trinickia caryophylli</name>
    <name type="common">Paraburkholderia caryophylli</name>
    <dbReference type="NCBI Taxonomy" id="28094"/>
    <lineage>
        <taxon>Bacteria</taxon>
        <taxon>Pseudomonadati</taxon>
        <taxon>Pseudomonadota</taxon>
        <taxon>Betaproteobacteria</taxon>
        <taxon>Burkholderiales</taxon>
        <taxon>Burkholderiaceae</taxon>
        <taxon>Trinickia</taxon>
    </lineage>
</organism>
<dbReference type="InterPro" id="IPR000073">
    <property type="entry name" value="AB_hydrolase_1"/>
</dbReference>
<sequence length="318" mass="35710">MTSTVQTLRVSSRGLGLAVYVSGPCDAPPVVFVHGYPDSATVWNAVRSRLDARFRVIAYDVCGAGHSDAPRERRGYRLECLAQDLMAVAEATCGTRPFHLVGHDWGSVQSWEAVTAPELAGRIASFTSISGPCLDHALLSLREREGRPRHGRWKQMLRSAYIPFFHLPLLPEAFWRSIGARAWPFWLRRTEHLRVEADPLRVRNAVNGLELYRANFIERLRFPRPRQAQAAVQWIVPLRDHYVGPDLATSGERWVQTYVRAELDAGHWAILSHPGDVADAIRRFVSRCAQSDPKRSTVLSRHPARAAAHHPPISSKSP</sequence>
<dbReference type="InterPro" id="IPR029058">
    <property type="entry name" value="AB_hydrolase_fold"/>
</dbReference>
<dbReference type="Gene3D" id="3.40.50.1820">
    <property type="entry name" value="alpha/beta hydrolase"/>
    <property type="match status" value="1"/>
</dbReference>
<dbReference type="EMBL" id="FXAH01000002">
    <property type="protein sequence ID" value="SMF03315.1"/>
    <property type="molecule type" value="Genomic_DNA"/>
</dbReference>
<dbReference type="Pfam" id="PF00561">
    <property type="entry name" value="Abhydrolase_1"/>
    <property type="match status" value="1"/>
</dbReference>
<proteinExistence type="predicted"/>
<dbReference type="GeneID" id="95552657"/>
<accession>A0A1X7CUI6</accession>
<keyword evidence="4" id="KW-1185">Reference proteome</keyword>
<gene>
    <name evidence="3" type="ORF">SAMN06295900_10219</name>
</gene>
<protein>
    <submittedName>
        <fullName evidence="3">Pimeloyl-ACP methyl ester carboxylesterase</fullName>
    </submittedName>
</protein>
<name>A0A1X7CUI6_TRICW</name>
<dbReference type="OrthoDB" id="2987348at2"/>
<evidence type="ECO:0000256" key="1">
    <source>
        <dbReference type="SAM" id="MobiDB-lite"/>
    </source>
</evidence>
<reference evidence="4" key="1">
    <citation type="submission" date="2017-04" db="EMBL/GenBank/DDBJ databases">
        <authorList>
            <person name="Varghese N."/>
            <person name="Submissions S."/>
        </authorList>
    </citation>
    <scope>NUCLEOTIDE SEQUENCE [LARGE SCALE GENOMIC DNA]</scope>
    <source>
        <strain evidence="4">Ballard 720</strain>
    </source>
</reference>
<evidence type="ECO:0000259" key="2">
    <source>
        <dbReference type="Pfam" id="PF00561"/>
    </source>
</evidence>